<dbReference type="SUPFAM" id="SSF54518">
    <property type="entry name" value="Tubby C-terminal domain-like"/>
    <property type="match status" value="1"/>
</dbReference>
<dbReference type="InterPro" id="IPR038595">
    <property type="entry name" value="LOR_sf"/>
</dbReference>
<comment type="caution">
    <text evidence="2">The sequence shown here is derived from an EMBL/GenBank/DDBJ whole genome shotgun (WGS) entry which is preliminary data.</text>
</comment>
<dbReference type="EMBL" id="BAABAB010000025">
    <property type="protein sequence ID" value="GAA3629838.1"/>
    <property type="molecule type" value="Genomic_DNA"/>
</dbReference>
<evidence type="ECO:0000256" key="1">
    <source>
        <dbReference type="ARBA" id="ARBA00005437"/>
    </source>
</evidence>
<keyword evidence="3" id="KW-1185">Reference proteome</keyword>
<dbReference type="InterPro" id="IPR025659">
    <property type="entry name" value="Tubby-like_C"/>
</dbReference>
<dbReference type="Gene3D" id="2.40.160.200">
    <property type="entry name" value="LURP1-related"/>
    <property type="match status" value="1"/>
</dbReference>
<dbReference type="RefSeq" id="WP_344806972.1">
    <property type="nucleotide sequence ID" value="NZ_BAABAB010000025.1"/>
</dbReference>
<evidence type="ECO:0000313" key="3">
    <source>
        <dbReference type="Proteomes" id="UP001501490"/>
    </source>
</evidence>
<evidence type="ECO:0000313" key="2">
    <source>
        <dbReference type="EMBL" id="GAA3629838.1"/>
    </source>
</evidence>
<dbReference type="Proteomes" id="UP001501490">
    <property type="component" value="Unassembled WGS sequence"/>
</dbReference>
<organism evidence="2 3">
    <name type="scientific">Microlunatus ginsengisoli</name>
    <dbReference type="NCBI Taxonomy" id="363863"/>
    <lineage>
        <taxon>Bacteria</taxon>
        <taxon>Bacillati</taxon>
        <taxon>Actinomycetota</taxon>
        <taxon>Actinomycetes</taxon>
        <taxon>Propionibacteriales</taxon>
        <taxon>Propionibacteriaceae</taxon>
        <taxon>Microlunatus</taxon>
    </lineage>
</organism>
<name>A0ABP7ADK1_9ACTN</name>
<sequence length="170" mass="19234">MGLRDRLGRNEAPVLRFQMRQKLIAIGDDYWIENEAGQRAYKVDGKALRVRDTFIIEDTSGREVAKIKERMLRVRDSMEIEGAAGKATVRKALVGIRERFTIDVDGAPDLKAHGNIVDHEYEIERDGDTVAEVSKKWFRLRDTYGVEIHPGVDPALVLAITVCIDAMTHD</sequence>
<accession>A0ABP7ADK1</accession>
<protein>
    <submittedName>
        <fullName evidence="2">LURP-one-related/scramblase family protein</fullName>
    </submittedName>
</protein>
<reference evidence="3" key="1">
    <citation type="journal article" date="2019" name="Int. J. Syst. Evol. Microbiol.">
        <title>The Global Catalogue of Microorganisms (GCM) 10K type strain sequencing project: providing services to taxonomists for standard genome sequencing and annotation.</title>
        <authorList>
            <consortium name="The Broad Institute Genomics Platform"/>
            <consortium name="The Broad Institute Genome Sequencing Center for Infectious Disease"/>
            <person name="Wu L."/>
            <person name="Ma J."/>
        </authorList>
    </citation>
    <scope>NUCLEOTIDE SEQUENCE [LARGE SCALE GENOMIC DNA]</scope>
    <source>
        <strain evidence="3">JCM 16929</strain>
    </source>
</reference>
<gene>
    <name evidence="2" type="ORF">GCM10022236_35300</name>
</gene>
<dbReference type="InterPro" id="IPR007612">
    <property type="entry name" value="LOR"/>
</dbReference>
<proteinExistence type="inferred from homology"/>
<comment type="similarity">
    <text evidence="1">Belongs to the LOR family.</text>
</comment>
<dbReference type="Pfam" id="PF04525">
    <property type="entry name" value="LOR"/>
    <property type="match status" value="1"/>
</dbReference>